<dbReference type="PROSITE" id="PS51318">
    <property type="entry name" value="TAT"/>
    <property type="match status" value="1"/>
</dbReference>
<dbReference type="AlphaFoldDB" id="A0AAW8EJG8"/>
<comment type="caution">
    <text evidence="3">The sequence shown here is derived from an EMBL/GenBank/DDBJ whole genome shotgun (WGS) entry which is preliminary data.</text>
</comment>
<feature type="signal peptide" evidence="2">
    <location>
        <begin position="1"/>
        <end position="26"/>
    </location>
</feature>
<dbReference type="Pfam" id="PF03401">
    <property type="entry name" value="TctC"/>
    <property type="match status" value="1"/>
</dbReference>
<evidence type="ECO:0000256" key="2">
    <source>
        <dbReference type="SAM" id="SignalP"/>
    </source>
</evidence>
<comment type="similarity">
    <text evidence="1">Belongs to the UPF0065 (bug) family.</text>
</comment>
<name>A0AAW8EJG8_VARPD</name>
<dbReference type="PANTHER" id="PTHR42928:SF5">
    <property type="entry name" value="BLR1237 PROTEIN"/>
    <property type="match status" value="1"/>
</dbReference>
<dbReference type="Gene3D" id="3.40.190.150">
    <property type="entry name" value="Bordetella uptake gene, domain 1"/>
    <property type="match status" value="1"/>
</dbReference>
<reference evidence="3" key="1">
    <citation type="submission" date="2023-07" db="EMBL/GenBank/DDBJ databases">
        <title>Sorghum-associated microbial communities from plants grown in Nebraska, USA.</title>
        <authorList>
            <person name="Schachtman D."/>
        </authorList>
    </citation>
    <scope>NUCLEOTIDE SEQUENCE</scope>
    <source>
        <strain evidence="3">DS3315</strain>
    </source>
</reference>
<evidence type="ECO:0000313" key="3">
    <source>
        <dbReference type="EMBL" id="MDP9972957.1"/>
    </source>
</evidence>
<dbReference type="EMBL" id="JAUSRV010000010">
    <property type="protein sequence ID" value="MDP9972957.1"/>
    <property type="molecule type" value="Genomic_DNA"/>
</dbReference>
<sequence>MNPTFNLPHPNRRQMLVGLASFASFAAVGTGGTAFAEGARYPSKAVTLVVPYSAGGGTDIVGRLMAQRLSELWGQSVVVDNRTGANGVIGSSTVARAAPDGHTLLLVVGSHAVNPVLMKSLPYDTDKAFTPITNIANSPSVLVVQANGPYKTLADLLAAARKEELGCGYSEGQTRLTGELIRQVGNLKLTGVPYKGGAPIMVDIIGGHLPMGVTSVLTALPHVRSGALRVVGVAADRRMPLFPDAMTFKEAGLNGVESLSWYGLFGPAGLPAPIVAQINQDLKKVTADPVVQKQMHDQGADITLTPPAEFRTFLASETKKWSLVAQRGGITAE</sequence>
<dbReference type="SUPFAM" id="SSF53850">
    <property type="entry name" value="Periplasmic binding protein-like II"/>
    <property type="match status" value="1"/>
</dbReference>
<dbReference type="Gene3D" id="3.40.190.10">
    <property type="entry name" value="Periplasmic binding protein-like II"/>
    <property type="match status" value="1"/>
</dbReference>
<evidence type="ECO:0000256" key="1">
    <source>
        <dbReference type="ARBA" id="ARBA00006987"/>
    </source>
</evidence>
<dbReference type="InterPro" id="IPR042100">
    <property type="entry name" value="Bug_dom1"/>
</dbReference>
<keyword evidence="2" id="KW-0732">Signal</keyword>
<organism evidence="3 4">
    <name type="scientific">Variovorax paradoxus</name>
    <dbReference type="NCBI Taxonomy" id="34073"/>
    <lineage>
        <taxon>Bacteria</taxon>
        <taxon>Pseudomonadati</taxon>
        <taxon>Pseudomonadota</taxon>
        <taxon>Betaproteobacteria</taxon>
        <taxon>Burkholderiales</taxon>
        <taxon>Comamonadaceae</taxon>
        <taxon>Variovorax</taxon>
    </lineage>
</organism>
<dbReference type="InterPro" id="IPR006311">
    <property type="entry name" value="TAT_signal"/>
</dbReference>
<keyword evidence="3" id="KW-0675">Receptor</keyword>
<evidence type="ECO:0000313" key="4">
    <source>
        <dbReference type="Proteomes" id="UP001224845"/>
    </source>
</evidence>
<accession>A0AAW8EJG8</accession>
<dbReference type="RefSeq" id="WP_307595508.1">
    <property type="nucleotide sequence ID" value="NZ_JAUSRV010000010.1"/>
</dbReference>
<protein>
    <submittedName>
        <fullName evidence="3">Tripartite-type tricarboxylate transporter receptor subunit TctC</fullName>
    </submittedName>
</protein>
<dbReference type="InterPro" id="IPR005064">
    <property type="entry name" value="BUG"/>
</dbReference>
<gene>
    <name evidence="3" type="ORF">J2W39_004200</name>
</gene>
<feature type="chain" id="PRO_5043925325" evidence="2">
    <location>
        <begin position="27"/>
        <end position="333"/>
    </location>
</feature>
<dbReference type="PANTHER" id="PTHR42928">
    <property type="entry name" value="TRICARBOXYLATE-BINDING PROTEIN"/>
    <property type="match status" value="1"/>
</dbReference>
<dbReference type="PIRSF" id="PIRSF017082">
    <property type="entry name" value="YflP"/>
    <property type="match status" value="1"/>
</dbReference>
<dbReference type="Proteomes" id="UP001224845">
    <property type="component" value="Unassembled WGS sequence"/>
</dbReference>
<dbReference type="CDD" id="cd13578">
    <property type="entry name" value="PBP2_Bug27"/>
    <property type="match status" value="1"/>
</dbReference>
<proteinExistence type="inferred from homology"/>